<keyword evidence="9" id="KW-0503">Monooxygenase</keyword>
<feature type="binding site" description="axial binding residue" evidence="11">
    <location>
        <position position="437"/>
    </location>
    <ligand>
        <name>heme</name>
        <dbReference type="ChEBI" id="CHEBI:30413"/>
    </ligand>
    <ligandPart>
        <name>Fe</name>
        <dbReference type="ChEBI" id="CHEBI:18248"/>
    </ligandPart>
</feature>
<dbReference type="PANTHER" id="PTHR47947:SF26">
    <property type="entry name" value="CYTOCHROME P450"/>
    <property type="match status" value="1"/>
</dbReference>
<dbReference type="Pfam" id="PF14290">
    <property type="entry name" value="SDH5_plant"/>
    <property type="match status" value="1"/>
</dbReference>
<dbReference type="InterPro" id="IPR050651">
    <property type="entry name" value="Plant_Cytochrome_P450_Monoox"/>
</dbReference>
<evidence type="ECO:0000256" key="5">
    <source>
        <dbReference type="ARBA" id="ARBA00022723"/>
    </source>
</evidence>
<dbReference type="PRINTS" id="PR00385">
    <property type="entry name" value="P450"/>
</dbReference>
<comment type="caution">
    <text evidence="13">The sequence shown here is derived from an EMBL/GenBank/DDBJ whole genome shotgun (WGS) entry which is preliminary data.</text>
</comment>
<evidence type="ECO:0000256" key="8">
    <source>
        <dbReference type="ARBA" id="ARBA00023004"/>
    </source>
</evidence>
<evidence type="ECO:0000313" key="13">
    <source>
        <dbReference type="EMBL" id="KAG5543429.1"/>
    </source>
</evidence>
<dbReference type="SUPFAM" id="SSF48264">
    <property type="entry name" value="Cytochrome P450"/>
    <property type="match status" value="1"/>
</dbReference>
<evidence type="ECO:0000256" key="9">
    <source>
        <dbReference type="ARBA" id="ARBA00023033"/>
    </source>
</evidence>
<dbReference type="InterPro" id="IPR017972">
    <property type="entry name" value="Cyt_P450_CS"/>
</dbReference>
<sequence>MNQSPPMEFLLPYPIPSIFAFLLFLYYLHRKRNTSTNERVVPPEAGGAWPVIGHLPLLTDRGLAHKVLGALADKHGPIFTIRVGVQRAIVVSNSEIAKECLTGSNDRAFTNRGKSIALEHLTYNYASFGFGPYGTYWREMRKISVTELLSNHRLAMLSHVRESEVENSVREVYGMWVKKEGSCLVEMKRWFEDLTMKVTVRILAGNAKIEADEAYRAALKEFFELSGAFIIADAIPFLRWLDMGGYEKKMKTTAKKMDDLLQQWLDEHKRRRNSGGVTPEAEKDFMDVMLEILDDGADTIPITLTWAVALLLNNPHALKKAQEELDTHVGRQRQVKETDMKNLVYIRAIIRETMRLHSPIQLFTIRETTEDCTVRGYHVPAGTRLFVNLWKIHHDPQAWAADPWEFRPERFLTTHKDVDLRGKHFDLIPFGSGRRVCPGISFTTQILELTLASLVHAFEIATPTGQIAKGQPSLCTQHCEKEKERAPTEKMEKVATMRSLYRSICLRSICSSSASASAAVNQHHHIRRHFHLSPPPPLPLSPKRLPSDCRPPFAMSIGSPRLFSEGVTHLPDVKDPDVLTVFKDLMAASWDEIPDTVIHDAKKALSKKTDDKSGQEALANVFRAAEAAEEFGGMLVSLRMAIDDSVGLSGEDVKPLSEEFVNALRTAYQRYTAYLDSFGPDEVYLHKKVETELGTKMIHLKMRCAGIGSEWGKITVLGTSGLSGSYVEQRA</sequence>
<proteinExistence type="predicted"/>
<keyword evidence="8 11" id="KW-0408">Iron</keyword>
<dbReference type="GO" id="GO:0004497">
    <property type="term" value="F:monooxygenase activity"/>
    <property type="evidence" value="ECO:0007669"/>
    <property type="project" value="UniProtKB-KW"/>
</dbReference>
<dbReference type="Gene3D" id="1.10.630.10">
    <property type="entry name" value="Cytochrome P450"/>
    <property type="match status" value="1"/>
</dbReference>
<dbReference type="InterPro" id="IPR001128">
    <property type="entry name" value="Cyt_P450"/>
</dbReference>
<keyword evidence="14" id="KW-1185">Reference proteome</keyword>
<comment type="cofactor">
    <cofactor evidence="1 11">
        <name>heme</name>
        <dbReference type="ChEBI" id="CHEBI:30413"/>
    </cofactor>
</comment>
<keyword evidence="6 12" id="KW-1133">Transmembrane helix</keyword>
<evidence type="ECO:0000256" key="12">
    <source>
        <dbReference type="SAM" id="Phobius"/>
    </source>
</evidence>
<evidence type="ECO:0000256" key="11">
    <source>
        <dbReference type="PIRSR" id="PIRSR602401-1"/>
    </source>
</evidence>
<evidence type="ECO:0000256" key="6">
    <source>
        <dbReference type="ARBA" id="ARBA00022989"/>
    </source>
</evidence>
<dbReference type="InterPro" id="IPR025397">
    <property type="entry name" value="SDH5"/>
</dbReference>
<reference evidence="13 14" key="1">
    <citation type="submission" date="2020-08" db="EMBL/GenBank/DDBJ databases">
        <title>Plant Genome Project.</title>
        <authorList>
            <person name="Zhang R.-G."/>
        </authorList>
    </citation>
    <scope>NUCLEOTIDE SEQUENCE [LARGE SCALE GENOMIC DNA]</scope>
    <source>
        <strain evidence="13">WSP0</strain>
        <tissue evidence="13">Leaf</tissue>
    </source>
</reference>
<dbReference type="Proteomes" id="UP000823749">
    <property type="component" value="Chromosome 6"/>
</dbReference>
<dbReference type="PANTHER" id="PTHR47947">
    <property type="entry name" value="CYTOCHROME P450 82C3-RELATED"/>
    <property type="match status" value="1"/>
</dbReference>
<organism evidence="13 14">
    <name type="scientific">Rhododendron griersonianum</name>
    <dbReference type="NCBI Taxonomy" id="479676"/>
    <lineage>
        <taxon>Eukaryota</taxon>
        <taxon>Viridiplantae</taxon>
        <taxon>Streptophyta</taxon>
        <taxon>Embryophyta</taxon>
        <taxon>Tracheophyta</taxon>
        <taxon>Spermatophyta</taxon>
        <taxon>Magnoliopsida</taxon>
        <taxon>eudicotyledons</taxon>
        <taxon>Gunneridae</taxon>
        <taxon>Pentapetalae</taxon>
        <taxon>asterids</taxon>
        <taxon>Ericales</taxon>
        <taxon>Ericaceae</taxon>
        <taxon>Ericoideae</taxon>
        <taxon>Rhodoreae</taxon>
        <taxon>Rhododendron</taxon>
    </lineage>
</organism>
<dbReference type="GO" id="GO:0005506">
    <property type="term" value="F:iron ion binding"/>
    <property type="evidence" value="ECO:0007669"/>
    <property type="project" value="InterPro"/>
</dbReference>
<dbReference type="PROSITE" id="PS00086">
    <property type="entry name" value="CYTOCHROME_P450"/>
    <property type="match status" value="1"/>
</dbReference>
<dbReference type="InterPro" id="IPR002401">
    <property type="entry name" value="Cyt_P450_E_grp-I"/>
</dbReference>
<name>A0AAV6JT22_9ERIC</name>
<protein>
    <recommendedName>
        <fullName evidence="15">Cytochrome P450</fullName>
    </recommendedName>
</protein>
<evidence type="ECO:0000256" key="3">
    <source>
        <dbReference type="ARBA" id="ARBA00022617"/>
    </source>
</evidence>
<dbReference type="InterPro" id="IPR036396">
    <property type="entry name" value="Cyt_P450_sf"/>
</dbReference>
<comment type="subcellular location">
    <subcellularLocation>
        <location evidence="2">Membrane</location>
    </subcellularLocation>
</comment>
<dbReference type="Pfam" id="PF00067">
    <property type="entry name" value="p450"/>
    <property type="match status" value="1"/>
</dbReference>
<dbReference type="GO" id="GO:0006099">
    <property type="term" value="P:tricarboxylic acid cycle"/>
    <property type="evidence" value="ECO:0007669"/>
    <property type="project" value="InterPro"/>
</dbReference>
<keyword evidence="10 12" id="KW-0472">Membrane</keyword>
<dbReference type="PRINTS" id="PR00463">
    <property type="entry name" value="EP450I"/>
</dbReference>
<evidence type="ECO:0000256" key="7">
    <source>
        <dbReference type="ARBA" id="ARBA00023002"/>
    </source>
</evidence>
<dbReference type="AlphaFoldDB" id="A0AAV6JT22"/>
<keyword evidence="4 12" id="KW-0812">Transmembrane</keyword>
<dbReference type="EMBL" id="JACTNZ010000006">
    <property type="protein sequence ID" value="KAG5543429.1"/>
    <property type="molecule type" value="Genomic_DNA"/>
</dbReference>
<keyword evidence="3 11" id="KW-0349">Heme</keyword>
<evidence type="ECO:0000256" key="1">
    <source>
        <dbReference type="ARBA" id="ARBA00001971"/>
    </source>
</evidence>
<gene>
    <name evidence="13" type="ORF">RHGRI_016234</name>
</gene>
<evidence type="ECO:0000256" key="10">
    <source>
        <dbReference type="ARBA" id="ARBA00023136"/>
    </source>
</evidence>
<evidence type="ECO:0000256" key="2">
    <source>
        <dbReference type="ARBA" id="ARBA00004370"/>
    </source>
</evidence>
<dbReference type="GO" id="GO:0016705">
    <property type="term" value="F:oxidoreductase activity, acting on paired donors, with incorporation or reduction of molecular oxygen"/>
    <property type="evidence" value="ECO:0007669"/>
    <property type="project" value="InterPro"/>
</dbReference>
<dbReference type="GO" id="GO:0045273">
    <property type="term" value="C:respiratory chain complex II (succinate dehydrogenase)"/>
    <property type="evidence" value="ECO:0007669"/>
    <property type="project" value="InterPro"/>
</dbReference>
<dbReference type="GO" id="GO:0020037">
    <property type="term" value="F:heme binding"/>
    <property type="evidence" value="ECO:0007669"/>
    <property type="project" value="InterPro"/>
</dbReference>
<evidence type="ECO:0008006" key="15">
    <source>
        <dbReference type="Google" id="ProtNLM"/>
    </source>
</evidence>
<feature type="transmembrane region" description="Helical" evidence="12">
    <location>
        <begin position="12"/>
        <end position="29"/>
    </location>
</feature>
<accession>A0AAV6JT22</accession>
<evidence type="ECO:0000256" key="4">
    <source>
        <dbReference type="ARBA" id="ARBA00022692"/>
    </source>
</evidence>
<keyword evidence="7" id="KW-0560">Oxidoreductase</keyword>
<keyword evidence="5 11" id="KW-0479">Metal-binding</keyword>
<evidence type="ECO:0000313" key="14">
    <source>
        <dbReference type="Proteomes" id="UP000823749"/>
    </source>
</evidence>